<feature type="compositionally biased region" description="Polar residues" evidence="1">
    <location>
        <begin position="1"/>
        <end position="22"/>
    </location>
</feature>
<reference evidence="2" key="1">
    <citation type="submission" date="2016-02" db="EMBL/GenBank/DDBJ databases">
        <title>WGS assembly of Manihot esculenta.</title>
        <authorList>
            <person name="Bredeson J.V."/>
            <person name="Prochnik S.E."/>
            <person name="Lyons J.B."/>
            <person name="Schmutz J."/>
            <person name="Grimwood J."/>
            <person name="Vrebalov J."/>
            <person name="Bart R.S."/>
            <person name="Amuge T."/>
            <person name="Ferguson M.E."/>
            <person name="Green R."/>
            <person name="Putnam N."/>
            <person name="Stites J."/>
            <person name="Rounsley S."/>
            <person name="Rokhsar D.S."/>
        </authorList>
    </citation>
    <scope>NUCLEOTIDE SEQUENCE [LARGE SCALE GENOMIC DNA]</scope>
    <source>
        <tissue evidence="2">Leaf</tissue>
    </source>
</reference>
<protein>
    <submittedName>
        <fullName evidence="2">Uncharacterized protein</fullName>
    </submittedName>
</protein>
<gene>
    <name evidence="2" type="ORF">MANES_16G010800</name>
</gene>
<accession>A0A2C9U7X6</accession>
<dbReference type="EMBL" id="CM004402">
    <property type="protein sequence ID" value="OAY25967.1"/>
    <property type="molecule type" value="Genomic_DNA"/>
</dbReference>
<name>A0A2C9U7X6_MANES</name>
<evidence type="ECO:0000256" key="1">
    <source>
        <dbReference type="SAM" id="MobiDB-lite"/>
    </source>
</evidence>
<proteinExistence type="predicted"/>
<feature type="region of interest" description="Disordered" evidence="1">
    <location>
        <begin position="1"/>
        <end position="36"/>
    </location>
</feature>
<dbReference type="AlphaFoldDB" id="A0A2C9U7X6"/>
<sequence>MFSTQKNKQHMQIQQITPTNNPADPESKVVPPWKSHQIHTNIKNKLKNRGTL</sequence>
<organism evidence="2">
    <name type="scientific">Manihot esculenta</name>
    <name type="common">Cassava</name>
    <name type="synonym">Jatropha manihot</name>
    <dbReference type="NCBI Taxonomy" id="3983"/>
    <lineage>
        <taxon>Eukaryota</taxon>
        <taxon>Viridiplantae</taxon>
        <taxon>Streptophyta</taxon>
        <taxon>Embryophyta</taxon>
        <taxon>Tracheophyta</taxon>
        <taxon>Spermatophyta</taxon>
        <taxon>Magnoliopsida</taxon>
        <taxon>eudicotyledons</taxon>
        <taxon>Gunneridae</taxon>
        <taxon>Pentapetalae</taxon>
        <taxon>rosids</taxon>
        <taxon>fabids</taxon>
        <taxon>Malpighiales</taxon>
        <taxon>Euphorbiaceae</taxon>
        <taxon>Crotonoideae</taxon>
        <taxon>Manihoteae</taxon>
        <taxon>Manihot</taxon>
    </lineage>
</organism>
<evidence type="ECO:0000313" key="2">
    <source>
        <dbReference type="EMBL" id="OAY25967.1"/>
    </source>
</evidence>